<evidence type="ECO:0000259" key="3">
    <source>
        <dbReference type="Pfam" id="PF24097"/>
    </source>
</evidence>
<dbReference type="OrthoDB" id="5529162at2759"/>
<dbReference type="InterPro" id="IPR056542">
    <property type="entry name" value="Ig-like_POM152_1st"/>
</dbReference>
<feature type="domain" description="Nucleoporin POM152 N-terminal transmembrane" evidence="3">
    <location>
        <begin position="26"/>
        <end position="118"/>
    </location>
</feature>
<feature type="domain" description="Nucleoporin POM152 ninth Ig-like" evidence="6">
    <location>
        <begin position="1030"/>
        <end position="1100"/>
    </location>
</feature>
<dbReference type="Pfam" id="PF24312">
    <property type="entry name" value="Ig-like_POM152"/>
    <property type="match status" value="2"/>
</dbReference>
<evidence type="ECO:0000259" key="4">
    <source>
        <dbReference type="Pfam" id="PF24312"/>
    </source>
</evidence>
<evidence type="ECO:0008006" key="9">
    <source>
        <dbReference type="Google" id="ProtNLM"/>
    </source>
</evidence>
<dbReference type="GO" id="GO:0006999">
    <property type="term" value="P:nuclear pore organization"/>
    <property type="evidence" value="ECO:0007669"/>
    <property type="project" value="TreeGrafter"/>
</dbReference>
<gene>
    <name evidence="7" type="ORF">SISNIDRAFT_428291</name>
</gene>
<sequence>MAAPTPDTQGQRRRGPLIPETFLGLDVPTQRFYVLSFGAVLQALKVFDALAASLSSHFSVETVRSVRFYYWKWALVDGAFIFLLPRLRLPRLSYTSLASCLQYFLILSLNILLFGNWTFLSLGRLSGIWGPDVEYELDASGHKVRLESLLGASSYLQGQHTVLLSPINTVKLNPYANPFCLSGPSDSVLIPIIFNNTRPAHLKYNHTLPSGASKIVDISTKSLVQPAQAHLDEDDDEDTPRDHSQYTSLQKTESLAYLKVARPGVLRIVDAGDARIRVGDVRIAVCPRAEIVVDSAIPSYFCQGQKSEVSIKVVGMGPLSLVYYRESKGKRERFVMDGIEGSIPGTYDEQEVTIPLTLKHTSLGDHVYSLDSITDGMNNFVSLSSKYSLTVLRRSSFSFRDCQGGSPASLLVSPDAFAELRIVGNGLDGLDGPWNLIVRHEETKKEEELTVRPETRVASLHARLPGTYTITKVSGQYCSGDIMSPDTCPVVLKPPPYANITWSPIHECSGDTGVTASLLLHGQPPFELSYTTRHNTKAARVQKQTFSSARGEITLQPEESGHYEYSFTKISDANYKNVPFDSPEKITQTVRPLAVAHFVHPTPNTAGRNSGIQVNSCEGSSVNIGIDLKGTPPWNVEVQIVGPKTVKLLPFKGLQKERESLNIQIPSSIDKEGGTFQVDLVSVEDAQGCRRSLSVPGVSVNVRRVKPTVKFYGTPTEREITILENEQAILPLRLTGDGPWHVQYRQPSTSSKHTARLTNPNDVLRVSQAGEYELLDVRDAHCPGTVVKQGSKYQVHWVSRPSATLVQASGVIPMAQKDTFRKEPICSGLEDHVELDIHGRPPFQFKYKTTRQGSLSETSTFNSIQTRARFQLQTSNPGRYVYEFEQLGDALYPLTAIAHGSHSSKILRFEQDVLGRPSARFRNSERLTYCLNDAFVPTHDAPSDGTIVLTGIPPFFLELSLMNLGSGEVRKERVQLLEQEWKMSIPDFIFSTGGPHRITIDSVADDSGCSQADMDAESQTLWIDVAETAAIVPFDRRQDFCVGELLQFQLEGTPPWKITYDVDLIEYTAVAKTPQFNRRATTPGLFSIRSVAHQKNMCKTLVTGLNVAIHSLPSAQVSHGKRYLENIQEGDQAEIVFTLNGTPPFTFTYQRTALGPTDSKSPLKVLESHTVSGVTSHVYSIFSAQEGTWTVTFVADKYCRYPPSTPADPALERT</sequence>
<dbReference type="EMBL" id="KV419408">
    <property type="protein sequence ID" value="KZS92879.1"/>
    <property type="molecule type" value="Genomic_DNA"/>
</dbReference>
<dbReference type="InterPro" id="IPR056541">
    <property type="entry name" value="Ig-like_POM152"/>
</dbReference>
<feature type="domain" description="Nucleoporin POM152 first Ig-like" evidence="5">
    <location>
        <begin position="169"/>
        <end position="273"/>
    </location>
</feature>
<dbReference type="Proteomes" id="UP000076722">
    <property type="component" value="Unassembled WGS sequence"/>
</dbReference>
<organism evidence="7 8">
    <name type="scientific">Sistotremastrum niveocremeum HHB9708</name>
    <dbReference type="NCBI Taxonomy" id="1314777"/>
    <lineage>
        <taxon>Eukaryota</taxon>
        <taxon>Fungi</taxon>
        <taxon>Dikarya</taxon>
        <taxon>Basidiomycota</taxon>
        <taxon>Agaricomycotina</taxon>
        <taxon>Agaricomycetes</taxon>
        <taxon>Sistotremastrales</taxon>
        <taxon>Sistotremastraceae</taxon>
        <taxon>Sertulicium</taxon>
        <taxon>Sertulicium niveocremeum</taxon>
    </lineage>
</organism>
<dbReference type="Pfam" id="PF24527">
    <property type="entry name" value="Ig-like_Pom152_9"/>
    <property type="match status" value="1"/>
</dbReference>
<proteinExistence type="predicted"/>
<reference evidence="7 8" key="1">
    <citation type="journal article" date="2016" name="Mol. Biol. Evol.">
        <title>Comparative Genomics of Early-Diverging Mushroom-Forming Fungi Provides Insights into the Origins of Lignocellulose Decay Capabilities.</title>
        <authorList>
            <person name="Nagy L.G."/>
            <person name="Riley R."/>
            <person name="Tritt A."/>
            <person name="Adam C."/>
            <person name="Daum C."/>
            <person name="Floudas D."/>
            <person name="Sun H."/>
            <person name="Yadav J.S."/>
            <person name="Pangilinan J."/>
            <person name="Larsson K.H."/>
            <person name="Matsuura K."/>
            <person name="Barry K."/>
            <person name="Labutti K."/>
            <person name="Kuo R."/>
            <person name="Ohm R.A."/>
            <person name="Bhattacharya S.S."/>
            <person name="Shirouzu T."/>
            <person name="Yoshinaga Y."/>
            <person name="Martin F.M."/>
            <person name="Grigoriev I.V."/>
            <person name="Hibbett D.S."/>
        </authorList>
    </citation>
    <scope>NUCLEOTIDE SEQUENCE [LARGE SCALE GENOMIC DNA]</scope>
    <source>
        <strain evidence="7 8">HHB9708</strain>
    </source>
</reference>
<name>A0A164U3C1_9AGAM</name>
<dbReference type="InterPro" id="IPR037701">
    <property type="entry name" value="Pom152"/>
</dbReference>
<protein>
    <recommendedName>
        <fullName evidence="9">Nucleoporin Pom152</fullName>
    </recommendedName>
</protein>
<evidence type="ECO:0000259" key="6">
    <source>
        <dbReference type="Pfam" id="PF24527"/>
    </source>
</evidence>
<dbReference type="PANTHER" id="PTHR28206:SF1">
    <property type="entry name" value="NUCLEOPORIN POM152"/>
    <property type="match status" value="1"/>
</dbReference>
<feature type="domain" description="Nucleoporin POM152 Ig-like" evidence="4">
    <location>
        <begin position="395"/>
        <end position="488"/>
    </location>
</feature>
<dbReference type="InterPro" id="IPR056540">
    <property type="entry name" value="TMD_POM152"/>
</dbReference>
<dbReference type="GO" id="GO:0017056">
    <property type="term" value="F:structural constituent of nuclear pore"/>
    <property type="evidence" value="ECO:0007669"/>
    <property type="project" value="InterPro"/>
</dbReference>
<dbReference type="Pfam" id="PF24097">
    <property type="entry name" value="TMD_POM152"/>
    <property type="match status" value="1"/>
</dbReference>
<evidence type="ECO:0000313" key="8">
    <source>
        <dbReference type="Proteomes" id="UP000076722"/>
    </source>
</evidence>
<accession>A0A164U3C1</accession>
<feature type="domain" description="Nucleoporin POM152 immunoglobulin-like" evidence="2">
    <location>
        <begin position="832"/>
        <end position="897"/>
    </location>
</feature>
<dbReference type="Pfam" id="PF23664">
    <property type="entry name" value="Ig_Pom152"/>
    <property type="match status" value="2"/>
</dbReference>
<dbReference type="InterPro" id="IPR056544">
    <property type="entry name" value="Ig_POM152"/>
</dbReference>
<dbReference type="STRING" id="1314777.A0A164U3C1"/>
<dbReference type="GO" id="GO:0070762">
    <property type="term" value="C:nuclear pore transmembrane ring"/>
    <property type="evidence" value="ECO:0007669"/>
    <property type="project" value="TreeGrafter"/>
</dbReference>
<dbReference type="InterPro" id="IPR056543">
    <property type="entry name" value="Ig-like_POM152_9th"/>
</dbReference>
<dbReference type="AlphaFoldDB" id="A0A164U3C1"/>
<dbReference type="Pfam" id="PF24519">
    <property type="entry name" value="Ig-like_Pom152_1"/>
    <property type="match status" value="1"/>
</dbReference>
<evidence type="ECO:0000256" key="1">
    <source>
        <dbReference type="SAM" id="MobiDB-lite"/>
    </source>
</evidence>
<evidence type="ECO:0000259" key="2">
    <source>
        <dbReference type="Pfam" id="PF23664"/>
    </source>
</evidence>
<feature type="region of interest" description="Disordered" evidence="1">
    <location>
        <begin position="227"/>
        <end position="247"/>
    </location>
</feature>
<dbReference type="GO" id="GO:0006606">
    <property type="term" value="P:protein import into nucleus"/>
    <property type="evidence" value="ECO:0007669"/>
    <property type="project" value="TreeGrafter"/>
</dbReference>
<dbReference type="PANTHER" id="PTHR28206">
    <property type="entry name" value="NUCLEOPORIN POM152"/>
    <property type="match status" value="1"/>
</dbReference>
<evidence type="ECO:0000259" key="5">
    <source>
        <dbReference type="Pfam" id="PF24519"/>
    </source>
</evidence>
<keyword evidence="8" id="KW-1185">Reference proteome</keyword>
<feature type="domain" description="Nucleoporin POM152 immunoglobulin-like" evidence="2">
    <location>
        <begin position="493"/>
        <end position="588"/>
    </location>
</feature>
<feature type="domain" description="Nucleoporin POM152 Ig-like" evidence="4">
    <location>
        <begin position="706"/>
        <end position="791"/>
    </location>
</feature>
<evidence type="ECO:0000313" key="7">
    <source>
        <dbReference type="EMBL" id="KZS92879.1"/>
    </source>
</evidence>